<dbReference type="InterPro" id="IPR020097">
    <property type="entry name" value="PsdUridine_synth_TruA_a/b_dom"/>
</dbReference>
<comment type="similarity">
    <text evidence="1 6">Belongs to the tRNA pseudouridine synthase TruA family.</text>
</comment>
<dbReference type="OrthoDB" id="10428822at2759"/>
<evidence type="ECO:0000256" key="4">
    <source>
        <dbReference type="PIRSR" id="PIRSR001430-1"/>
    </source>
</evidence>
<dbReference type="InterPro" id="IPR001406">
    <property type="entry name" value="PsdUridine_synth_TruA"/>
</dbReference>
<dbReference type="PANTHER" id="PTHR11142:SF0">
    <property type="entry name" value="TRNA PSEUDOURIDINE SYNTHASE-LIKE 1"/>
    <property type="match status" value="1"/>
</dbReference>
<evidence type="ECO:0000313" key="9">
    <source>
        <dbReference type="Proteomes" id="UP000192247"/>
    </source>
</evidence>
<keyword evidence="3 6" id="KW-0413">Isomerase</keyword>
<evidence type="ECO:0000256" key="5">
    <source>
        <dbReference type="PIRSR" id="PIRSR001430-2"/>
    </source>
</evidence>
<feature type="domain" description="Pseudouridine synthase I TruA alpha/beta" evidence="7">
    <location>
        <begin position="182"/>
        <end position="270"/>
    </location>
</feature>
<dbReference type="PIRSF" id="PIRSF001430">
    <property type="entry name" value="tRNA_psdUrid_synth"/>
    <property type="match status" value="1"/>
</dbReference>
<evidence type="ECO:0000256" key="2">
    <source>
        <dbReference type="ARBA" id="ARBA00022694"/>
    </source>
</evidence>
<protein>
    <recommendedName>
        <fullName evidence="6">tRNA pseudouridine synthase</fullName>
        <ecNumber evidence="6">5.4.99.12</ecNumber>
    </recommendedName>
</protein>
<name>A0A1V9XU67_9ACAR</name>
<dbReference type="GO" id="GO:0160147">
    <property type="term" value="F:tRNA pseudouridine(38-40) synthase activity"/>
    <property type="evidence" value="ECO:0007669"/>
    <property type="project" value="UniProtKB-EC"/>
</dbReference>
<dbReference type="PANTHER" id="PTHR11142">
    <property type="entry name" value="PSEUDOURIDYLATE SYNTHASE"/>
    <property type="match status" value="1"/>
</dbReference>
<dbReference type="GO" id="GO:0031119">
    <property type="term" value="P:tRNA pseudouridine synthesis"/>
    <property type="evidence" value="ECO:0007669"/>
    <property type="project" value="TreeGrafter"/>
</dbReference>
<dbReference type="FunCoup" id="A0A1V9XU67">
    <property type="interactions" value="495"/>
</dbReference>
<dbReference type="SUPFAM" id="SSF55120">
    <property type="entry name" value="Pseudouridine synthase"/>
    <property type="match status" value="1"/>
</dbReference>
<dbReference type="AlphaFoldDB" id="A0A1V9XU67"/>
<dbReference type="Gene3D" id="3.30.70.660">
    <property type="entry name" value="Pseudouridine synthase I, catalytic domain, C-terminal subdomain"/>
    <property type="match status" value="1"/>
</dbReference>
<dbReference type="InterPro" id="IPR020095">
    <property type="entry name" value="PsdUridine_synth_TruA_C"/>
</dbReference>
<dbReference type="Proteomes" id="UP000192247">
    <property type="component" value="Unassembled WGS sequence"/>
</dbReference>
<feature type="active site" description="Nucleophile" evidence="4">
    <location>
        <position position="75"/>
    </location>
</feature>
<organism evidence="8 9">
    <name type="scientific">Tropilaelaps mercedesae</name>
    <dbReference type="NCBI Taxonomy" id="418985"/>
    <lineage>
        <taxon>Eukaryota</taxon>
        <taxon>Metazoa</taxon>
        <taxon>Ecdysozoa</taxon>
        <taxon>Arthropoda</taxon>
        <taxon>Chelicerata</taxon>
        <taxon>Arachnida</taxon>
        <taxon>Acari</taxon>
        <taxon>Parasitiformes</taxon>
        <taxon>Mesostigmata</taxon>
        <taxon>Gamasina</taxon>
        <taxon>Dermanyssoidea</taxon>
        <taxon>Laelapidae</taxon>
        <taxon>Tropilaelaps</taxon>
    </lineage>
</organism>
<keyword evidence="2 6" id="KW-0819">tRNA processing</keyword>
<evidence type="ECO:0000313" key="8">
    <source>
        <dbReference type="EMBL" id="OQR77037.1"/>
    </source>
</evidence>
<sequence>MRLYGQSLQGVPGNASRFLLRFSYLGTRYSGIQRQAAREPNTVEKPTVQYALESAINSSFRLKYPAVLSLSSRTDAGVHAVLNTAHVDLLGNTDDFTVSEENLVYYVNKYMLRNRHDVVLREAIRVPYWFHARFCAQRRTYIYRIAVPKEGRSKFKRFVPLEELNHCYIVPGPVDIEIMQKACKFFEGFHNFASFRNTQNVNQPPEKNISEFSLVPEHVVKRQYMEADLAESFSWWRFTISGRSFLYRQVRRMVGSVLAVGLGKIPLEEVSYNSSRTATY</sequence>
<feature type="binding site" evidence="5">
    <location>
        <position position="141"/>
    </location>
    <ligand>
        <name>substrate</name>
    </ligand>
</feature>
<comment type="caution">
    <text evidence="8">The sequence shown here is derived from an EMBL/GenBank/DDBJ whole genome shotgun (WGS) entry which is preliminary data.</text>
</comment>
<dbReference type="InterPro" id="IPR020094">
    <property type="entry name" value="TruA/RsuA/RluB/E/F_N"/>
</dbReference>
<dbReference type="InterPro" id="IPR020103">
    <property type="entry name" value="PsdUridine_synth_cat_dom_sf"/>
</dbReference>
<evidence type="ECO:0000256" key="1">
    <source>
        <dbReference type="ARBA" id="ARBA00009375"/>
    </source>
</evidence>
<dbReference type="EMBL" id="MNPL01004019">
    <property type="protein sequence ID" value="OQR77037.1"/>
    <property type="molecule type" value="Genomic_DNA"/>
</dbReference>
<evidence type="ECO:0000256" key="6">
    <source>
        <dbReference type="RuleBase" id="RU003792"/>
    </source>
</evidence>
<comment type="catalytic activity">
    <reaction evidence="6">
        <text>uridine(38/39/40) in tRNA = pseudouridine(38/39/40) in tRNA</text>
        <dbReference type="Rhea" id="RHEA:22376"/>
        <dbReference type="Rhea" id="RHEA-COMP:10085"/>
        <dbReference type="Rhea" id="RHEA-COMP:10087"/>
        <dbReference type="ChEBI" id="CHEBI:65314"/>
        <dbReference type="ChEBI" id="CHEBI:65315"/>
        <dbReference type="EC" id="5.4.99.12"/>
    </reaction>
</comment>
<dbReference type="STRING" id="418985.A0A1V9XU67"/>
<dbReference type="EC" id="5.4.99.12" evidence="6"/>
<reference evidence="8 9" key="1">
    <citation type="journal article" date="2017" name="Gigascience">
        <title>Draft genome of the honey bee ectoparasitic mite, Tropilaelaps mercedesae, is shaped by the parasitic life history.</title>
        <authorList>
            <person name="Dong X."/>
            <person name="Armstrong S.D."/>
            <person name="Xia D."/>
            <person name="Makepeace B.L."/>
            <person name="Darby A.C."/>
            <person name="Kadowaki T."/>
        </authorList>
    </citation>
    <scope>NUCLEOTIDE SEQUENCE [LARGE SCALE GENOMIC DNA]</scope>
    <source>
        <strain evidence="8">Wuxi-XJTLU</strain>
    </source>
</reference>
<dbReference type="GO" id="GO:0003723">
    <property type="term" value="F:RNA binding"/>
    <property type="evidence" value="ECO:0007669"/>
    <property type="project" value="InterPro"/>
</dbReference>
<keyword evidence="9" id="KW-1185">Reference proteome</keyword>
<accession>A0A1V9XU67</accession>
<evidence type="ECO:0000259" key="7">
    <source>
        <dbReference type="Pfam" id="PF01416"/>
    </source>
</evidence>
<dbReference type="Pfam" id="PF01416">
    <property type="entry name" value="PseudoU_synth_1"/>
    <property type="match status" value="1"/>
</dbReference>
<evidence type="ECO:0000256" key="3">
    <source>
        <dbReference type="ARBA" id="ARBA00023235"/>
    </source>
</evidence>
<dbReference type="InParanoid" id="A0A1V9XU67"/>
<gene>
    <name evidence="8" type="ORF">BIW11_07379</name>
</gene>
<proteinExistence type="inferred from homology"/>
<dbReference type="Gene3D" id="3.30.70.580">
    <property type="entry name" value="Pseudouridine synthase I, catalytic domain, N-terminal subdomain"/>
    <property type="match status" value="1"/>
</dbReference>